<dbReference type="InterPro" id="IPR017871">
    <property type="entry name" value="ABC_transporter-like_CS"/>
</dbReference>
<dbReference type="eggNOG" id="COG0178">
    <property type="taxonomic scope" value="Bacteria"/>
</dbReference>
<keyword evidence="6" id="KW-0227">DNA damage</keyword>
<keyword evidence="11" id="KW-0267">Excision nuclease</keyword>
<evidence type="ECO:0000256" key="7">
    <source>
        <dbReference type="ARBA" id="ARBA00022769"/>
    </source>
</evidence>
<dbReference type="PANTHER" id="PTHR43152">
    <property type="entry name" value="UVRABC SYSTEM PROTEIN A"/>
    <property type="match status" value="1"/>
</dbReference>
<dbReference type="InterPro" id="IPR003439">
    <property type="entry name" value="ABC_transporter-like_ATP-bd"/>
</dbReference>
<evidence type="ECO:0000256" key="2">
    <source>
        <dbReference type="ARBA" id="ARBA00022490"/>
    </source>
</evidence>
<evidence type="ECO:0000256" key="16">
    <source>
        <dbReference type="ARBA" id="ARBA00042156"/>
    </source>
</evidence>
<dbReference type="GO" id="GO:0006289">
    <property type="term" value="P:nucleotide-excision repair"/>
    <property type="evidence" value="ECO:0007669"/>
    <property type="project" value="InterPro"/>
</dbReference>
<dbReference type="HOGENOM" id="CLU_001370_0_2_0"/>
<name>I3ZG22_TERRK</name>
<evidence type="ECO:0000256" key="14">
    <source>
        <dbReference type="ARBA" id="ARBA00038000"/>
    </source>
</evidence>
<dbReference type="Pfam" id="PF17755">
    <property type="entry name" value="UvrA_DNA-bind"/>
    <property type="match status" value="1"/>
</dbReference>
<keyword evidence="20" id="KW-1185">Reference proteome</keyword>
<accession>I3ZG22</accession>
<dbReference type="InterPro" id="IPR041102">
    <property type="entry name" value="UvrA_inter"/>
</dbReference>
<keyword evidence="8" id="KW-0863">Zinc-finger</keyword>
<evidence type="ECO:0000256" key="13">
    <source>
        <dbReference type="ARBA" id="ARBA00023204"/>
    </source>
</evidence>
<proteinExistence type="inferred from homology"/>
<evidence type="ECO:0000313" key="20">
    <source>
        <dbReference type="Proteomes" id="UP000006056"/>
    </source>
</evidence>
<comment type="similarity">
    <text evidence="14">Belongs to the ABC transporter superfamily. UvrA family.</text>
</comment>
<dbReference type="KEGG" id="trs:Terro_1900"/>
<dbReference type="PROSITE" id="PS50893">
    <property type="entry name" value="ABC_TRANSPORTER_2"/>
    <property type="match status" value="1"/>
</dbReference>
<dbReference type="Gene3D" id="1.10.8.280">
    <property type="entry name" value="ABC transporter ATPase domain-like"/>
    <property type="match status" value="2"/>
</dbReference>
<evidence type="ECO:0000256" key="3">
    <source>
        <dbReference type="ARBA" id="ARBA00022723"/>
    </source>
</evidence>
<keyword evidence="9" id="KW-0862">Zinc</keyword>
<evidence type="ECO:0000256" key="4">
    <source>
        <dbReference type="ARBA" id="ARBA00022737"/>
    </source>
</evidence>
<feature type="domain" description="ABC transporter" evidence="18">
    <location>
        <begin position="659"/>
        <end position="1002"/>
    </location>
</feature>
<evidence type="ECO:0000313" key="19">
    <source>
        <dbReference type="EMBL" id="AFL88190.1"/>
    </source>
</evidence>
<dbReference type="GO" id="GO:0005737">
    <property type="term" value="C:cytoplasm"/>
    <property type="evidence" value="ECO:0007669"/>
    <property type="project" value="UniProtKB-SubCell"/>
</dbReference>
<dbReference type="AlphaFoldDB" id="I3ZG22"/>
<evidence type="ECO:0000256" key="12">
    <source>
        <dbReference type="ARBA" id="ARBA00023125"/>
    </source>
</evidence>
<keyword evidence="10" id="KW-0067">ATP-binding</keyword>
<dbReference type="Proteomes" id="UP000006056">
    <property type="component" value="Chromosome"/>
</dbReference>
<evidence type="ECO:0000256" key="8">
    <source>
        <dbReference type="ARBA" id="ARBA00022771"/>
    </source>
</evidence>
<comment type="subcellular location">
    <subcellularLocation>
        <location evidence="1">Cytoplasm</location>
    </subcellularLocation>
</comment>
<dbReference type="GO" id="GO:0008270">
    <property type="term" value="F:zinc ion binding"/>
    <property type="evidence" value="ECO:0007669"/>
    <property type="project" value="UniProtKB-KW"/>
</dbReference>
<dbReference type="Gene3D" id="3.40.50.300">
    <property type="entry name" value="P-loop containing nucleotide triphosphate hydrolases"/>
    <property type="match status" value="3"/>
</dbReference>
<dbReference type="InterPro" id="IPR027417">
    <property type="entry name" value="P-loop_NTPase"/>
</dbReference>
<dbReference type="EMBL" id="CP003379">
    <property type="protein sequence ID" value="AFL88190.1"/>
    <property type="molecule type" value="Genomic_DNA"/>
</dbReference>
<keyword evidence="3" id="KW-0479">Metal-binding</keyword>
<keyword evidence="4" id="KW-0677">Repeat</keyword>
<feature type="region of interest" description="Disordered" evidence="17">
    <location>
        <begin position="198"/>
        <end position="231"/>
    </location>
</feature>
<gene>
    <name evidence="19" type="ordered locus">Terro_1900</name>
</gene>
<dbReference type="NCBIfam" id="TIGR00630">
    <property type="entry name" value="uvra"/>
    <property type="match status" value="1"/>
</dbReference>
<dbReference type="InterPro" id="IPR004602">
    <property type="entry name" value="UvrA"/>
</dbReference>
<dbReference type="STRING" id="926566.Terro_1900"/>
<evidence type="ECO:0000256" key="17">
    <source>
        <dbReference type="SAM" id="MobiDB-lite"/>
    </source>
</evidence>
<evidence type="ECO:0000256" key="15">
    <source>
        <dbReference type="ARBA" id="ARBA00039316"/>
    </source>
</evidence>
<evidence type="ECO:0000256" key="6">
    <source>
        <dbReference type="ARBA" id="ARBA00022763"/>
    </source>
</evidence>
<keyword evidence="7" id="KW-0228">DNA excision</keyword>
<keyword evidence="5" id="KW-0547">Nucleotide-binding</keyword>
<dbReference type="Pfam" id="PF17760">
    <property type="entry name" value="UvrA_inter"/>
    <property type="match status" value="1"/>
</dbReference>
<dbReference type="GO" id="GO:0009380">
    <property type="term" value="C:excinuclease repair complex"/>
    <property type="evidence" value="ECO:0007669"/>
    <property type="project" value="InterPro"/>
</dbReference>
<dbReference type="PROSITE" id="PS00211">
    <property type="entry name" value="ABC_TRANSPORTER_1"/>
    <property type="match status" value="1"/>
</dbReference>
<keyword evidence="12" id="KW-0238">DNA-binding</keyword>
<dbReference type="Gene3D" id="1.20.1580.10">
    <property type="entry name" value="ABC transporter ATPase like domain"/>
    <property type="match status" value="4"/>
</dbReference>
<evidence type="ECO:0000256" key="9">
    <source>
        <dbReference type="ARBA" id="ARBA00022833"/>
    </source>
</evidence>
<dbReference type="InterPro" id="IPR041552">
    <property type="entry name" value="UvrA_DNA-bd"/>
</dbReference>
<evidence type="ECO:0000256" key="11">
    <source>
        <dbReference type="ARBA" id="ARBA00022881"/>
    </source>
</evidence>
<sequence>MAREKKAVALPEVIPPPATPALKAVSPNENIVIRGARTHNLKGIDVDIPHNMLTVVSGVSGSGKSSLAFDTVYAEGQRRYVESLSAYARQFLERIEKPDVDHMDGLAPAIAIKQKNQTRNPRSTVATATEIYDYMRLLYARCGTVTCLHCGGIVKRDTVDEIATSILALGDDTRLFALFPIERRPIVLEPMQDFALPVEESPAKPAPKPKKLSTKKTKEVEAPPVNDPTEPMRDRLVELRRRGYNRLFQNGSIVEFSTPESLLELNFAEPIYVLADRLSVSAEVRARIVDAIETGYRESGEIVFLTAPRDGSEPQRIRFSSAFECTNCHRAYRDPEPRLFSFNNPFGACPRCQGFGNTIDFDPDLIIPDKGKSLDDGAIDPWTKPKYREFHGMMKRFATANSIPTKLAWYDMTPAQQNAIWDGGSGFVGIRGFFRSLDSKKYKLHVRVFLSKYRGYAPCPDCRGQRLRAEARAVLLNDRNICEAAALTITGARIFFEGLQLSPAQAEIAGKILEEVRQRIGFLEQVGLEYLTLDRLSSTLSGGESQRIQLASSLGSRLVGALYVLDEPSIGLHSRDTAKLIKIMHELRDLGNTVLVVEHDPDVILAADRLIDLGPGAGELGGQLLAIGTVEHVKNDPNSITGKYLSGRTRIPVPQERREPTREVLKLKGARIHNLRGVDLEIPLGMLTVVTGVSGSGKSTIVHQVLHRALQHALGVEGASGDVTQLYRELIGTHFLREVVLVDQSPIGRTPRSNPVTYIKAFDAIRELFASQPDSRRKNYTAGSFSFNVPGGRCDTCEGDGTVTVEMQFLADIELPCEECGGSRYKPGILEVKYKNKNIHDVLNMTVKDAVHYFAGTPKIVERLQVLDEVGLGYVRLGQSATTLSGGEAQRVKLASHLANIRTGTRGGETKKAASRVLYILDEPTTGLHFADVATLLQAFRKLIEGGGSLLVIEHNMDIIKCADWVIDMGPEGGSAGGQVVAVGTPEEIAKVPGSYTGQWLAPVLEAAL</sequence>
<dbReference type="PATRIC" id="fig|926566.3.peg.1876"/>
<organism evidence="19 20">
    <name type="scientific">Terriglobus roseus (strain DSM 18391 / NRRL B-41598 / KBS 63)</name>
    <dbReference type="NCBI Taxonomy" id="926566"/>
    <lineage>
        <taxon>Bacteria</taxon>
        <taxon>Pseudomonadati</taxon>
        <taxon>Acidobacteriota</taxon>
        <taxon>Terriglobia</taxon>
        <taxon>Terriglobales</taxon>
        <taxon>Acidobacteriaceae</taxon>
        <taxon>Terriglobus</taxon>
    </lineage>
</organism>
<dbReference type="SUPFAM" id="SSF52540">
    <property type="entry name" value="P-loop containing nucleoside triphosphate hydrolases"/>
    <property type="match status" value="2"/>
</dbReference>
<dbReference type="GO" id="GO:0005524">
    <property type="term" value="F:ATP binding"/>
    <property type="evidence" value="ECO:0007669"/>
    <property type="project" value="UniProtKB-KW"/>
</dbReference>
<evidence type="ECO:0000256" key="1">
    <source>
        <dbReference type="ARBA" id="ARBA00004496"/>
    </source>
</evidence>
<reference evidence="19 20" key="1">
    <citation type="submission" date="2012-06" db="EMBL/GenBank/DDBJ databases">
        <title>Complete genome of Terriglobus roseus DSM 18391.</title>
        <authorList>
            <consortium name="US DOE Joint Genome Institute (JGI-PGF)"/>
            <person name="Lucas S."/>
            <person name="Copeland A."/>
            <person name="Lapidus A."/>
            <person name="Glavina del Rio T."/>
            <person name="Dalin E."/>
            <person name="Tice H."/>
            <person name="Bruce D."/>
            <person name="Goodwin L."/>
            <person name="Pitluck S."/>
            <person name="Peters L."/>
            <person name="Mikhailova N."/>
            <person name="Munk A.C.C."/>
            <person name="Kyrpides N."/>
            <person name="Mavromatis K."/>
            <person name="Ivanova N."/>
            <person name="Brettin T."/>
            <person name="Detter J.C."/>
            <person name="Han C."/>
            <person name="Larimer F."/>
            <person name="Land M."/>
            <person name="Hauser L."/>
            <person name="Markowitz V."/>
            <person name="Cheng J.-F."/>
            <person name="Hugenholtz P."/>
            <person name="Woyke T."/>
            <person name="Wu D."/>
            <person name="Brambilla E."/>
            <person name="Klenk H.-P."/>
            <person name="Eisen J.A."/>
        </authorList>
    </citation>
    <scope>NUCLEOTIDE SEQUENCE [LARGE SCALE GENOMIC DNA]</scope>
    <source>
        <strain evidence="20">DSM 18391 / NRRL B-41598 / KBS 63</strain>
    </source>
</reference>
<keyword evidence="2" id="KW-0963">Cytoplasm</keyword>
<dbReference type="Gene3D" id="3.30.190.20">
    <property type="match status" value="1"/>
</dbReference>
<dbReference type="PANTHER" id="PTHR43152:SF3">
    <property type="entry name" value="UVRABC SYSTEM PROTEIN A"/>
    <property type="match status" value="1"/>
</dbReference>
<dbReference type="GO" id="GO:0016887">
    <property type="term" value="F:ATP hydrolysis activity"/>
    <property type="evidence" value="ECO:0007669"/>
    <property type="project" value="InterPro"/>
</dbReference>
<dbReference type="GO" id="GO:0004518">
    <property type="term" value="F:nuclease activity"/>
    <property type="evidence" value="ECO:0007669"/>
    <property type="project" value="UniProtKB-KW"/>
</dbReference>
<evidence type="ECO:0000259" key="18">
    <source>
        <dbReference type="PROSITE" id="PS50893"/>
    </source>
</evidence>
<evidence type="ECO:0000256" key="10">
    <source>
        <dbReference type="ARBA" id="ARBA00022840"/>
    </source>
</evidence>
<keyword evidence="13" id="KW-0234">DNA repair</keyword>
<evidence type="ECO:0000256" key="5">
    <source>
        <dbReference type="ARBA" id="ARBA00022741"/>
    </source>
</evidence>
<dbReference type="GO" id="GO:0003677">
    <property type="term" value="F:DNA binding"/>
    <property type="evidence" value="ECO:0007669"/>
    <property type="project" value="UniProtKB-KW"/>
</dbReference>
<protein>
    <recommendedName>
        <fullName evidence="15">UvrABC system protein A</fullName>
    </recommendedName>
    <alternativeName>
        <fullName evidence="16">Excinuclease ABC subunit A</fullName>
    </alternativeName>
</protein>